<protein>
    <recommendedName>
        <fullName evidence="4">Lipoprotein</fullName>
    </recommendedName>
</protein>
<name>A0A0L0W678_GOTPU</name>
<dbReference type="RefSeq" id="WP_050378989.1">
    <property type="nucleotide sequence ID" value="NZ_LGSS01000031.1"/>
</dbReference>
<sequence length="243" mass="27328">MNKKRILACTLIGIMITSFGLYGCNKQNKSKESPKKVEKENNENSNVDKTKAETKSIKTGDSKKSNLQDNKVSLKQKTIKGKSSVVKYPFVSGISDKNIEDKINKTIESEAKNLLDYSEGRVDISYKGYSLGNEYLSIGLKGYATAEGGKVEMLNTINYDLSTGKALTTENFFKNDKESLEGLNNLFKKYSNGDTFSTGYGFFIKSDQDSKDSIVFYHLKNDADREFTRVEIPMNEIEPYLVK</sequence>
<dbReference type="AlphaFoldDB" id="A0A0L0W678"/>
<evidence type="ECO:0008006" key="4">
    <source>
        <dbReference type="Google" id="ProtNLM"/>
    </source>
</evidence>
<organism evidence="2 3">
    <name type="scientific">Gottschalkia purinilytica</name>
    <name type="common">Clostridium purinilyticum</name>
    <dbReference type="NCBI Taxonomy" id="1503"/>
    <lineage>
        <taxon>Bacteria</taxon>
        <taxon>Bacillati</taxon>
        <taxon>Bacillota</taxon>
        <taxon>Tissierellia</taxon>
        <taxon>Tissierellales</taxon>
        <taxon>Gottschalkiaceae</taxon>
        <taxon>Gottschalkia</taxon>
    </lineage>
</organism>
<accession>A0A0L0W678</accession>
<dbReference type="OrthoDB" id="1954071at2"/>
<gene>
    <name evidence="2" type="ORF">CLPU_31c00010</name>
</gene>
<evidence type="ECO:0000313" key="3">
    <source>
        <dbReference type="Proteomes" id="UP000037267"/>
    </source>
</evidence>
<evidence type="ECO:0000313" key="2">
    <source>
        <dbReference type="EMBL" id="KNF07024.1"/>
    </source>
</evidence>
<dbReference type="PROSITE" id="PS51257">
    <property type="entry name" value="PROKAR_LIPOPROTEIN"/>
    <property type="match status" value="1"/>
</dbReference>
<proteinExistence type="predicted"/>
<comment type="caution">
    <text evidence="2">The sequence shown here is derived from an EMBL/GenBank/DDBJ whole genome shotgun (WGS) entry which is preliminary data.</text>
</comment>
<feature type="region of interest" description="Disordered" evidence="1">
    <location>
        <begin position="28"/>
        <end position="66"/>
    </location>
</feature>
<keyword evidence="3" id="KW-1185">Reference proteome</keyword>
<dbReference type="Proteomes" id="UP000037267">
    <property type="component" value="Unassembled WGS sequence"/>
</dbReference>
<dbReference type="Gene3D" id="3.30.565.40">
    <property type="entry name" value="Fervidobacterium nodosum Rt17-B1 like"/>
    <property type="match status" value="1"/>
</dbReference>
<dbReference type="EMBL" id="LGSS01000031">
    <property type="protein sequence ID" value="KNF07024.1"/>
    <property type="molecule type" value="Genomic_DNA"/>
</dbReference>
<feature type="compositionally biased region" description="Basic and acidic residues" evidence="1">
    <location>
        <begin position="29"/>
        <end position="66"/>
    </location>
</feature>
<evidence type="ECO:0000256" key="1">
    <source>
        <dbReference type="SAM" id="MobiDB-lite"/>
    </source>
</evidence>
<reference evidence="3" key="1">
    <citation type="submission" date="2015-07" db="EMBL/GenBank/DDBJ databases">
        <title>Draft genome sequence of the purine-degrading Gottschalkia purinilyticum DSM 1384 (formerly Clostridium purinilyticum).</title>
        <authorList>
            <person name="Poehlein A."/>
            <person name="Schiel-Bengelsdorf B."/>
            <person name="Bengelsdorf F.R."/>
            <person name="Daniel R."/>
            <person name="Duerre P."/>
        </authorList>
    </citation>
    <scope>NUCLEOTIDE SEQUENCE [LARGE SCALE GENOMIC DNA]</scope>
    <source>
        <strain evidence="3">DSM 1384</strain>
    </source>
</reference>